<dbReference type="InterPro" id="IPR012337">
    <property type="entry name" value="RNaseH-like_sf"/>
</dbReference>
<dbReference type="InterPro" id="IPR036397">
    <property type="entry name" value="RNaseH_sf"/>
</dbReference>
<dbReference type="InterPro" id="IPR044730">
    <property type="entry name" value="RNase_H-like_dom_plant"/>
</dbReference>
<reference evidence="2 3" key="1">
    <citation type="submission" date="2023-10" db="EMBL/GenBank/DDBJ databases">
        <title>Chromosome-scale genome assembly provides insights into flower coloration mechanisms of Canna indica.</title>
        <authorList>
            <person name="Li C."/>
        </authorList>
    </citation>
    <scope>NUCLEOTIDE SEQUENCE [LARGE SCALE GENOMIC DNA]</scope>
    <source>
        <tissue evidence="2">Flower</tissue>
    </source>
</reference>
<dbReference type="SUPFAM" id="SSF53098">
    <property type="entry name" value="Ribonuclease H-like"/>
    <property type="match status" value="1"/>
</dbReference>
<protein>
    <submittedName>
        <fullName evidence="2">Ribonuclease H-like domain containing protein</fullName>
    </submittedName>
</protein>
<dbReference type="Proteomes" id="UP001327560">
    <property type="component" value="Chromosome 2"/>
</dbReference>
<dbReference type="PANTHER" id="PTHR47723">
    <property type="entry name" value="OS05G0353850 PROTEIN"/>
    <property type="match status" value="1"/>
</dbReference>
<dbReference type="InterPro" id="IPR053151">
    <property type="entry name" value="RNase_H-like"/>
</dbReference>
<dbReference type="GO" id="GO:0003676">
    <property type="term" value="F:nucleic acid binding"/>
    <property type="evidence" value="ECO:0007669"/>
    <property type="project" value="InterPro"/>
</dbReference>
<feature type="domain" description="RNase H type-1" evidence="1">
    <location>
        <begin position="51"/>
        <end position="166"/>
    </location>
</feature>
<evidence type="ECO:0000313" key="2">
    <source>
        <dbReference type="EMBL" id="WOK96356.1"/>
    </source>
</evidence>
<proteinExistence type="predicted"/>
<dbReference type="PANTHER" id="PTHR47723:SF21">
    <property type="entry name" value="POLYNUCLEOTIDYL TRANSFERASE, RIBONUCLEASE H-LIKE SUPERFAMILY PROTEIN"/>
    <property type="match status" value="1"/>
</dbReference>
<dbReference type="AlphaFoldDB" id="A0AAQ3JX10"/>
<accession>A0AAQ3JX10</accession>
<gene>
    <name evidence="2" type="ORF">Cni_G05063</name>
</gene>
<evidence type="ECO:0000313" key="3">
    <source>
        <dbReference type="Proteomes" id="UP001327560"/>
    </source>
</evidence>
<keyword evidence="3" id="KW-1185">Reference proteome</keyword>
<organism evidence="2 3">
    <name type="scientific">Canna indica</name>
    <name type="common">Indian-shot</name>
    <dbReference type="NCBI Taxonomy" id="4628"/>
    <lineage>
        <taxon>Eukaryota</taxon>
        <taxon>Viridiplantae</taxon>
        <taxon>Streptophyta</taxon>
        <taxon>Embryophyta</taxon>
        <taxon>Tracheophyta</taxon>
        <taxon>Spermatophyta</taxon>
        <taxon>Magnoliopsida</taxon>
        <taxon>Liliopsida</taxon>
        <taxon>Zingiberales</taxon>
        <taxon>Cannaceae</taxon>
        <taxon>Canna</taxon>
    </lineage>
</organism>
<dbReference type="InterPro" id="IPR002156">
    <property type="entry name" value="RNaseH_domain"/>
</dbReference>
<sequence>MLSYAFEETMQYGGMVGKNRERSGSSMHNRNRYQEDQEGNCNDGLNVFYCDASWKNGNSARLGYLIAKQGKWVLAGMAKGAADEPMLAEAIAMWYGRDNVRKKGWMNLIVRSDCELLIKMLYGESRPHWKICNLINKISRMKDVGVVCGWEYIKREKNNEAHNLSRLGLTGDECREWNCGDGSIYLVDSLYINQLRALDEVSACGDRPRVYPVKTLTERNKNIGSQGGKYSYLVGGEECTADQSVLALAMGNECLTPPRATRLFIMSLLEPLPIEADNAYKSGDKDNKET</sequence>
<dbReference type="Gene3D" id="3.30.420.10">
    <property type="entry name" value="Ribonuclease H-like superfamily/Ribonuclease H"/>
    <property type="match status" value="1"/>
</dbReference>
<evidence type="ECO:0000259" key="1">
    <source>
        <dbReference type="Pfam" id="PF13456"/>
    </source>
</evidence>
<name>A0AAQ3JX10_9LILI</name>
<dbReference type="Pfam" id="PF13456">
    <property type="entry name" value="RVT_3"/>
    <property type="match status" value="1"/>
</dbReference>
<dbReference type="CDD" id="cd06222">
    <property type="entry name" value="RNase_H_like"/>
    <property type="match status" value="1"/>
</dbReference>
<dbReference type="GO" id="GO:0004523">
    <property type="term" value="F:RNA-DNA hybrid ribonuclease activity"/>
    <property type="evidence" value="ECO:0007669"/>
    <property type="project" value="InterPro"/>
</dbReference>
<dbReference type="EMBL" id="CP136891">
    <property type="protein sequence ID" value="WOK96356.1"/>
    <property type="molecule type" value="Genomic_DNA"/>
</dbReference>